<dbReference type="InterPro" id="IPR017853">
    <property type="entry name" value="GH"/>
</dbReference>
<evidence type="ECO:0000256" key="3">
    <source>
        <dbReference type="ARBA" id="ARBA00022801"/>
    </source>
</evidence>
<evidence type="ECO:0000313" key="7">
    <source>
        <dbReference type="Proteomes" id="UP000221394"/>
    </source>
</evidence>
<protein>
    <recommendedName>
        <fullName evidence="2">alpha-galactosidase</fullName>
        <ecNumber evidence="2">3.2.1.22</ecNumber>
    </recommendedName>
</protein>
<dbReference type="InterPro" id="IPR050985">
    <property type="entry name" value="Alpha-glycosidase_related"/>
</dbReference>
<dbReference type="SUPFAM" id="SSF51445">
    <property type="entry name" value="(Trans)glycosidases"/>
    <property type="match status" value="1"/>
</dbReference>
<dbReference type="PROSITE" id="PS00512">
    <property type="entry name" value="ALPHA_GALACTOSIDASE"/>
    <property type="match status" value="1"/>
</dbReference>
<reference evidence="6 7" key="1">
    <citation type="submission" date="2017-10" db="EMBL/GenBank/DDBJ databases">
        <title>Sequencing the genomes of 1000 actinobacteria strains.</title>
        <authorList>
            <person name="Klenk H.-P."/>
        </authorList>
    </citation>
    <scope>NUCLEOTIDE SEQUENCE [LARGE SCALE GENOMIC DNA]</scope>
    <source>
        <strain evidence="6 7">DSM 21574</strain>
    </source>
</reference>
<dbReference type="InterPro" id="IPR013785">
    <property type="entry name" value="Aldolase_TIM"/>
</dbReference>
<dbReference type="PRINTS" id="PR00743">
    <property type="entry name" value="GLHYDRLASE36"/>
</dbReference>
<dbReference type="Pfam" id="PF16875">
    <property type="entry name" value="Glyco_hydro_36N"/>
    <property type="match status" value="1"/>
</dbReference>
<dbReference type="AlphaFoldDB" id="A0A2A9EDT8"/>
<dbReference type="InterPro" id="IPR038417">
    <property type="entry name" value="Alpga-gal_N_sf"/>
</dbReference>
<comment type="caution">
    <text evidence="6">The sequence shown here is derived from an EMBL/GenBank/DDBJ whole genome shotgun (WGS) entry which is preliminary data.</text>
</comment>
<gene>
    <name evidence="6" type="ORF">ATL41_1832</name>
</gene>
<dbReference type="EMBL" id="PDJH01000001">
    <property type="protein sequence ID" value="PFG37084.1"/>
    <property type="molecule type" value="Genomic_DNA"/>
</dbReference>
<dbReference type="InterPro" id="IPR000111">
    <property type="entry name" value="Glyco_hydro_27/36_CS"/>
</dbReference>
<evidence type="ECO:0000259" key="5">
    <source>
        <dbReference type="Pfam" id="PF16875"/>
    </source>
</evidence>
<organism evidence="6 7">
    <name type="scientific">Flavimobilis soli</name>
    <dbReference type="NCBI Taxonomy" id="442709"/>
    <lineage>
        <taxon>Bacteria</taxon>
        <taxon>Bacillati</taxon>
        <taxon>Actinomycetota</taxon>
        <taxon>Actinomycetes</taxon>
        <taxon>Micrococcales</taxon>
        <taxon>Jonesiaceae</taxon>
        <taxon>Flavimobilis</taxon>
    </lineage>
</organism>
<dbReference type="CDD" id="cd14791">
    <property type="entry name" value="GH36"/>
    <property type="match status" value="1"/>
</dbReference>
<evidence type="ECO:0000256" key="1">
    <source>
        <dbReference type="ARBA" id="ARBA00001255"/>
    </source>
</evidence>
<dbReference type="Pfam" id="PF02065">
    <property type="entry name" value="Melibiase"/>
    <property type="match status" value="1"/>
</dbReference>
<dbReference type="InterPro" id="IPR002252">
    <property type="entry name" value="Glyco_hydro_36"/>
</dbReference>
<dbReference type="Proteomes" id="UP000221394">
    <property type="component" value="Unassembled WGS sequence"/>
</dbReference>
<accession>A0A2A9EDT8</accession>
<dbReference type="EC" id="3.2.1.22" evidence="2"/>
<dbReference type="InterPro" id="IPR031704">
    <property type="entry name" value="Glyco_hydro_36_N"/>
</dbReference>
<evidence type="ECO:0000256" key="4">
    <source>
        <dbReference type="ARBA" id="ARBA00023295"/>
    </source>
</evidence>
<dbReference type="PANTHER" id="PTHR43053">
    <property type="entry name" value="GLYCOSIDASE FAMILY 31"/>
    <property type="match status" value="1"/>
</dbReference>
<sequence>MPLPTDLALVPAAAAGEAAPLLADAAGDGEQLDYLLRDGAGTVEVRGVVVMAPEGVVVVRHAVRNLREVPLHLASLDAAVPVPARAEEVLDMTGLWASERRPQRARPGQGVWSRETRHGRPGHDDPFLMVVGTPDFGFRRGEVWSAHLAWSGDKRLWTESSALGVRTLGGGELLAPGEVVLAPGASYETPELLLAWSANGLDGLSARFHPWQRRVAPVPLPRPVVLNVWEAVYFDHDADRLDRLAQVAAEVGVERFVLDDGWFLGRRDDTAGLGDWVVDPDVWPQGLHPLVRSVVDCGMELGLWVEPEMVNPDSDLARAHPDWLLGGPGTPTWRNQRVLDLANPGAYAHVRDQLVAILDEYPVRYLKWDQNADLLAHGAHAQTLATYRLMDELRAHRPGLEIESCSSGGGRVDLGVLRRAGRVWVSDTNDPLDRQRIQRWTGVLVPPEHMGGHVGDRRAHITGRAASLGFRLATAFFGSAGIERDLTRAGADERAVVAAWVAEHKARRGLLHSGVVVHGDTPDGEPQVHGVVALDGAAGVFAVVRLGDSASALPGPVRLVGLDPDRRYRVRVLTLGVVDGLDDATLADVLPGAVADAPPPWLAAAALAEGVELPGRVLTEVGLASLLLQPEQALVLTADAV</sequence>
<evidence type="ECO:0000313" key="6">
    <source>
        <dbReference type="EMBL" id="PFG37084.1"/>
    </source>
</evidence>
<name>A0A2A9EDT8_9MICO</name>
<keyword evidence="3" id="KW-0378">Hydrolase</keyword>
<dbReference type="Gene3D" id="2.70.98.60">
    <property type="entry name" value="alpha-galactosidase from lactobacil brevis"/>
    <property type="match status" value="1"/>
</dbReference>
<dbReference type="RefSeq" id="WP_342744432.1">
    <property type="nucleotide sequence ID" value="NZ_PDJH01000001.1"/>
</dbReference>
<evidence type="ECO:0000256" key="2">
    <source>
        <dbReference type="ARBA" id="ARBA00012755"/>
    </source>
</evidence>
<proteinExistence type="predicted"/>
<dbReference type="Gene3D" id="3.20.20.70">
    <property type="entry name" value="Aldolase class I"/>
    <property type="match status" value="1"/>
</dbReference>
<keyword evidence="4" id="KW-0326">Glycosidase</keyword>
<dbReference type="PANTHER" id="PTHR43053:SF3">
    <property type="entry name" value="ALPHA-GALACTOSIDASE C-RELATED"/>
    <property type="match status" value="1"/>
</dbReference>
<feature type="domain" description="Glycosyl hydrolase family 36 N-terminal" evidence="5">
    <location>
        <begin position="28"/>
        <end position="181"/>
    </location>
</feature>
<dbReference type="GO" id="GO:0004557">
    <property type="term" value="F:alpha-galactosidase activity"/>
    <property type="evidence" value="ECO:0007669"/>
    <property type="project" value="UniProtKB-EC"/>
</dbReference>
<comment type="catalytic activity">
    <reaction evidence="1">
        <text>Hydrolysis of terminal, non-reducing alpha-D-galactose residues in alpha-D-galactosides, including galactose oligosaccharides, galactomannans and galactolipids.</text>
        <dbReference type="EC" id="3.2.1.22"/>
    </reaction>
</comment>
<keyword evidence="7" id="KW-1185">Reference proteome</keyword>
<dbReference type="GO" id="GO:0016052">
    <property type="term" value="P:carbohydrate catabolic process"/>
    <property type="evidence" value="ECO:0007669"/>
    <property type="project" value="InterPro"/>
</dbReference>